<dbReference type="AlphaFoldDB" id="C1N790"/>
<evidence type="ECO:0000313" key="3">
    <source>
        <dbReference type="Proteomes" id="UP000001876"/>
    </source>
</evidence>
<dbReference type="RefSeq" id="XP_003063856.1">
    <property type="nucleotide sequence ID" value="XM_003063810.1"/>
</dbReference>
<feature type="region of interest" description="Disordered" evidence="1">
    <location>
        <begin position="1"/>
        <end position="37"/>
    </location>
</feature>
<evidence type="ECO:0000256" key="1">
    <source>
        <dbReference type="SAM" id="MobiDB-lite"/>
    </source>
</evidence>
<dbReference type="EMBL" id="GG663749">
    <property type="protein sequence ID" value="EEH52229.1"/>
    <property type="molecule type" value="Genomic_DNA"/>
</dbReference>
<dbReference type="KEGG" id="mpp:MICPUCDRAFT_65910"/>
<dbReference type="GO" id="GO:0004601">
    <property type="term" value="F:peroxidase activity"/>
    <property type="evidence" value="ECO:0007669"/>
    <property type="project" value="InterPro"/>
</dbReference>
<dbReference type="GO" id="GO:0020037">
    <property type="term" value="F:heme binding"/>
    <property type="evidence" value="ECO:0007669"/>
    <property type="project" value="InterPro"/>
</dbReference>
<protein>
    <submittedName>
        <fullName evidence="2">Predicted protein</fullName>
    </submittedName>
</protein>
<feature type="region of interest" description="Disordered" evidence="1">
    <location>
        <begin position="256"/>
        <end position="282"/>
    </location>
</feature>
<dbReference type="GeneID" id="9689137"/>
<name>C1N790_MICPC</name>
<dbReference type="OrthoDB" id="823504at2759"/>
<feature type="compositionally biased region" description="Basic and acidic residues" evidence="1">
    <location>
        <begin position="502"/>
        <end position="516"/>
    </location>
</feature>
<reference evidence="2 3" key="1">
    <citation type="journal article" date="2009" name="Science">
        <title>Green evolution and dynamic adaptations revealed by genomes of the marine picoeukaryotes Micromonas.</title>
        <authorList>
            <person name="Worden A.Z."/>
            <person name="Lee J.H."/>
            <person name="Mock T."/>
            <person name="Rouze P."/>
            <person name="Simmons M.P."/>
            <person name="Aerts A.L."/>
            <person name="Allen A.E."/>
            <person name="Cuvelier M.L."/>
            <person name="Derelle E."/>
            <person name="Everett M.V."/>
            <person name="Foulon E."/>
            <person name="Grimwood J."/>
            <person name="Gundlach H."/>
            <person name="Henrissat B."/>
            <person name="Napoli C."/>
            <person name="McDonald S.M."/>
            <person name="Parker M.S."/>
            <person name="Rombauts S."/>
            <person name="Salamov A."/>
            <person name="Von Dassow P."/>
            <person name="Badger J.H."/>
            <person name="Coutinho P.M."/>
            <person name="Demir E."/>
            <person name="Dubchak I."/>
            <person name="Gentemann C."/>
            <person name="Eikrem W."/>
            <person name="Gready J.E."/>
            <person name="John U."/>
            <person name="Lanier W."/>
            <person name="Lindquist E.A."/>
            <person name="Lucas S."/>
            <person name="Mayer K.F."/>
            <person name="Moreau H."/>
            <person name="Not F."/>
            <person name="Otillar R."/>
            <person name="Panaud O."/>
            <person name="Pangilinan J."/>
            <person name="Paulsen I."/>
            <person name="Piegu B."/>
            <person name="Poliakov A."/>
            <person name="Robbens S."/>
            <person name="Schmutz J."/>
            <person name="Toulza E."/>
            <person name="Wyss T."/>
            <person name="Zelensky A."/>
            <person name="Zhou K."/>
            <person name="Armbrust E.V."/>
            <person name="Bhattacharya D."/>
            <person name="Goodenough U.W."/>
            <person name="Van de Peer Y."/>
            <person name="Grigoriev I.V."/>
        </authorList>
    </citation>
    <scope>NUCLEOTIDE SEQUENCE [LARGE SCALE GENOMIC DNA]</scope>
    <source>
        <strain evidence="2 3">CCMP1545</strain>
    </source>
</reference>
<proteinExistence type="predicted"/>
<organism evidence="3">
    <name type="scientific">Micromonas pusilla (strain CCMP1545)</name>
    <name type="common">Picoplanktonic green alga</name>
    <dbReference type="NCBI Taxonomy" id="564608"/>
    <lineage>
        <taxon>Eukaryota</taxon>
        <taxon>Viridiplantae</taxon>
        <taxon>Chlorophyta</taxon>
        <taxon>Mamiellophyceae</taxon>
        <taxon>Mamiellales</taxon>
        <taxon>Mamiellaceae</taxon>
        <taxon>Micromonas</taxon>
    </lineage>
</organism>
<dbReference type="SUPFAM" id="SSF48113">
    <property type="entry name" value="Heme-dependent peroxidases"/>
    <property type="match status" value="1"/>
</dbReference>
<dbReference type="Proteomes" id="UP000001876">
    <property type="component" value="Unassembled WGS sequence"/>
</dbReference>
<gene>
    <name evidence="2" type="ORF">MICPUCDRAFT_65910</name>
</gene>
<feature type="region of interest" description="Disordered" evidence="1">
    <location>
        <begin position="486"/>
        <end position="516"/>
    </location>
</feature>
<evidence type="ECO:0000313" key="2">
    <source>
        <dbReference type="EMBL" id="EEH52229.1"/>
    </source>
</evidence>
<dbReference type="InterPro" id="IPR010255">
    <property type="entry name" value="Haem_peroxidase_sf"/>
</dbReference>
<feature type="compositionally biased region" description="Gly residues" evidence="1">
    <location>
        <begin position="262"/>
        <end position="276"/>
    </location>
</feature>
<dbReference type="GO" id="GO:0006979">
    <property type="term" value="P:response to oxidative stress"/>
    <property type="evidence" value="ECO:0007669"/>
    <property type="project" value="InterPro"/>
</dbReference>
<sequence length="516" mass="53973">MVARRANQRDRREGAAGGFSSAEDENEKEKAPFQPPDEPIFSKPILVGRLVSNRSMVGAEKSSSSVNVRSGLCKVWSEKFVSIRRASVGVSTPHVMAFAASRMELELCFEDVARNVFGNEDGTMTRPQLAAILGADTGLALKPAELKVFISEFDVKERVTAEVFCAIYSYLASRPATPAPAEWAIDCVKAAFEKCGPAGPDKEVDKELLVSELEGMNLRDKGPVILASVKKKAPAVVDWPTVEKLARAGIGLVAGPEDASATGGGGDAGAAGGGDAGAAAGAPAPDAVAAATAFLSQPLARLVAAAGATFPPDHVVNPNPSAGSTLTEVLLRDDAGLDASAAPLTPSPGGDWRAYDGGGQYENMPFLGAAGAPFSLCVKSHRVVKASAKLPSAREVVTRLHVRRADSPFVTHPNDVNAVLLAFATLVANELGLGGDVRGKAHAPRNEKSSYLDLQARAARARVSSPTHPSVSTFDRVAFRLTDESPRPAVSVRRVRGGGDGLSREDGRARARDRGE</sequence>
<accession>C1N790</accession>
<keyword evidence="3" id="KW-1185">Reference proteome</keyword>